<evidence type="ECO:0000256" key="4">
    <source>
        <dbReference type="ARBA" id="ARBA00011656"/>
    </source>
</evidence>
<sequence length="677" mass="77046">MECLIGIRFNDYVLLAADTVDARSIVVMNHDEEKFCKVSDQVMMAVCGEAGHTDNFSEYIQKNVKLYKMRYTYELSPKATAHFTRRTMAEYLRSSTPYNCNLIVGGYDNTTNKAELFFIDYLASISELPYCAHGYGGYFVLSTMDAHYKPDLPLEEGVKLLKLCIQEIAKRFLVNLPLYKVKLINKDGIQDLPTIQGGELVKYQILIRWKEVKNIKVQRVGEVEMGLKNHELVPQALVASIAGLRHGGTHKVLRELCKNRLLCYEHDGYRLTNSGYDYLGLQTLVARGVISGFGNQIGTGKESNVYTVGNEEGEALCLKLHRLGRTCFRNLKEKRDYHKHRHKASWLYLSRISATKEFAYLTALHNRGFKVPRPVDFNRHCVIMELVKGTPLCQVYQVDDPASMYDEAMNLLVNLANHGVIHGDFNEFNIILGEDNHLVLIDFPQMVSTSHENAEMYFDRDVQCIIDFFKRRFNYESELFPTFADVEREDSMDVEIAASGFTKEMDADLDEIIHTKKSESDGDEDDEEEDDSSDEASVEEEEKPDAAANKETLDNGPTISEKPEEKSHEEFEELQEKFSTALAELKLGDGSVPPKRLSNRLDSCSESVSGFSMVSRSTVATIAPEVIRDRVKKTFQRADKMHSKKRIQAKGEASATTRQRRENRDNIKQTGGIWGWE</sequence>
<comment type="caution">
    <text evidence="23">The sequence shown here is derived from an EMBL/GenBank/DDBJ whole genome shotgun (WGS) entry which is preliminary data.</text>
</comment>
<keyword evidence="24" id="KW-1185">Reference proteome</keyword>
<evidence type="ECO:0000256" key="7">
    <source>
        <dbReference type="ARBA" id="ARBA00022527"/>
    </source>
</evidence>
<dbReference type="GO" id="GO:0004674">
    <property type="term" value="F:protein serine/threonine kinase activity"/>
    <property type="evidence" value="ECO:0007669"/>
    <property type="project" value="UniProtKB-KW"/>
</dbReference>
<keyword evidence="8" id="KW-0808">Transferase</keyword>
<feature type="region of interest" description="Disordered" evidence="21">
    <location>
        <begin position="515"/>
        <end position="613"/>
    </location>
</feature>
<dbReference type="InterPro" id="IPR001353">
    <property type="entry name" value="Proteasome_sua/b"/>
</dbReference>
<dbReference type="PANTHER" id="PTHR45852:SF1">
    <property type="entry name" value="SERINE_THREONINE-PROTEIN KINASE RIO2"/>
    <property type="match status" value="1"/>
</dbReference>
<evidence type="ECO:0000256" key="12">
    <source>
        <dbReference type="ARBA" id="ARBA00022840"/>
    </source>
</evidence>
<dbReference type="GO" id="GO:0046872">
    <property type="term" value="F:metal ion binding"/>
    <property type="evidence" value="ECO:0007669"/>
    <property type="project" value="UniProtKB-KW"/>
</dbReference>
<dbReference type="GO" id="GO:0005839">
    <property type="term" value="C:proteasome core complex"/>
    <property type="evidence" value="ECO:0007669"/>
    <property type="project" value="InterPro"/>
</dbReference>
<dbReference type="FunFam" id="3.60.20.10:FF:000008">
    <property type="entry name" value="Proteasome subunit beta type-4"/>
    <property type="match status" value="1"/>
</dbReference>
<dbReference type="CDD" id="cd03758">
    <property type="entry name" value="proteasome_beta_type_2"/>
    <property type="match status" value="1"/>
</dbReference>
<dbReference type="InterPro" id="IPR015285">
    <property type="entry name" value="RIO2_wHTH_N"/>
</dbReference>
<feature type="region of interest" description="Disordered" evidence="21">
    <location>
        <begin position="636"/>
        <end position="677"/>
    </location>
</feature>
<evidence type="ECO:0000313" key="24">
    <source>
        <dbReference type="Proteomes" id="UP000094527"/>
    </source>
</evidence>
<dbReference type="OMA" id="SEHYEND"/>
<comment type="subcellular location">
    <subcellularLocation>
        <location evidence="2">Nucleus</location>
    </subcellularLocation>
</comment>
<dbReference type="GO" id="GO:0030490">
    <property type="term" value="P:maturation of SSU-rRNA"/>
    <property type="evidence" value="ECO:0007669"/>
    <property type="project" value="TreeGrafter"/>
</dbReference>
<dbReference type="AlphaFoldDB" id="A0A1D2NB87"/>
<comment type="catalytic activity">
    <reaction evidence="19">
        <text>L-seryl-[protein] + ATP = O-phospho-L-seryl-[protein] + ADP + H(+)</text>
        <dbReference type="Rhea" id="RHEA:17989"/>
        <dbReference type="Rhea" id="RHEA-COMP:9863"/>
        <dbReference type="Rhea" id="RHEA-COMP:11604"/>
        <dbReference type="ChEBI" id="CHEBI:15378"/>
        <dbReference type="ChEBI" id="CHEBI:29999"/>
        <dbReference type="ChEBI" id="CHEBI:30616"/>
        <dbReference type="ChEBI" id="CHEBI:83421"/>
        <dbReference type="ChEBI" id="CHEBI:456216"/>
        <dbReference type="EC" id="2.7.11.1"/>
    </reaction>
</comment>
<dbReference type="InterPro" id="IPR023333">
    <property type="entry name" value="Proteasome_suB-type"/>
</dbReference>
<evidence type="ECO:0000256" key="5">
    <source>
        <dbReference type="ARBA" id="ARBA00012513"/>
    </source>
</evidence>
<gene>
    <name evidence="23" type="ORF">Ocin01_04171</name>
</gene>
<comment type="subunit">
    <text evidence="4">The 26S proteasome consists of a 20S proteasome core and two 19S regulatory subunits. The 20S proteasome core is a barrel-shaped complex made of 28 subunits that are arranged in four stacked rings. The two outer rings are each formed by seven alpha subunits, and the two inner rings are formed by seven beta subunits. The proteolytic activity is exerted by three beta-subunits PSMB5, PSMB6 and PSMB7.</text>
</comment>
<dbReference type="InterPro" id="IPR000687">
    <property type="entry name" value="RIO_kinase"/>
</dbReference>
<accession>A0A1D2NB87</accession>
<dbReference type="InterPro" id="IPR036388">
    <property type="entry name" value="WH-like_DNA-bd_sf"/>
</dbReference>
<keyword evidence="9" id="KW-0479">Metal-binding</keyword>
<keyword evidence="13" id="KW-0460">Magnesium</keyword>
<evidence type="ECO:0000256" key="2">
    <source>
        <dbReference type="ARBA" id="ARBA00004123"/>
    </source>
</evidence>
<proteinExistence type="inferred from homology"/>
<comment type="subunit">
    <text evidence="16">The 26S proteasome consists of a 20S proteasome core and two 19S regulatory subunits. The 20S proteasome core is composed of 28 subunits that are arranged in four stacked rings, resulting in a barrel-shaped structure. The two end rings are each formed by seven alpha subunits, and the two central rings are each formed by seven beta subunits. The catalytic chamber with the active sites is on the inside of the barrel.</text>
</comment>
<comment type="similarity">
    <text evidence="3">Belongs to the protein kinase superfamily. RIO-type Ser/Thr kinase family.</text>
</comment>
<evidence type="ECO:0000256" key="3">
    <source>
        <dbReference type="ARBA" id="ARBA00009196"/>
    </source>
</evidence>
<keyword evidence="11 23" id="KW-0418">Kinase</keyword>
<dbReference type="SUPFAM" id="SSF56235">
    <property type="entry name" value="N-terminal nucleophile aminohydrolases (Ntn hydrolases)"/>
    <property type="match status" value="1"/>
</dbReference>
<evidence type="ECO:0000256" key="17">
    <source>
        <dbReference type="ARBA" id="ARBA00039808"/>
    </source>
</evidence>
<evidence type="ECO:0000256" key="18">
    <source>
        <dbReference type="ARBA" id="ARBA00047899"/>
    </source>
</evidence>
<dbReference type="GO" id="GO:0005634">
    <property type="term" value="C:nucleus"/>
    <property type="evidence" value="ECO:0007669"/>
    <property type="project" value="UniProtKB-SubCell"/>
</dbReference>
<dbReference type="Gene3D" id="3.30.200.20">
    <property type="entry name" value="Phosphorylase Kinase, domain 1"/>
    <property type="match status" value="1"/>
</dbReference>
<organism evidence="23 24">
    <name type="scientific">Orchesella cincta</name>
    <name type="common">Springtail</name>
    <name type="synonym">Podura cincta</name>
    <dbReference type="NCBI Taxonomy" id="48709"/>
    <lineage>
        <taxon>Eukaryota</taxon>
        <taxon>Metazoa</taxon>
        <taxon>Ecdysozoa</taxon>
        <taxon>Arthropoda</taxon>
        <taxon>Hexapoda</taxon>
        <taxon>Collembola</taxon>
        <taxon>Entomobryomorpha</taxon>
        <taxon>Entomobryoidea</taxon>
        <taxon>Orchesellidae</taxon>
        <taxon>Orchesellinae</taxon>
        <taxon>Orchesella</taxon>
    </lineage>
</organism>
<evidence type="ECO:0000256" key="21">
    <source>
        <dbReference type="SAM" id="MobiDB-lite"/>
    </source>
</evidence>
<dbReference type="Proteomes" id="UP000094527">
    <property type="component" value="Unassembled WGS sequence"/>
</dbReference>
<dbReference type="GO" id="GO:0010498">
    <property type="term" value="P:proteasomal protein catabolic process"/>
    <property type="evidence" value="ECO:0007669"/>
    <property type="project" value="InterPro"/>
</dbReference>
<dbReference type="PROSITE" id="PS51476">
    <property type="entry name" value="PROTEASOME_BETA_2"/>
    <property type="match status" value="1"/>
</dbReference>
<feature type="compositionally biased region" description="Acidic residues" evidence="21">
    <location>
        <begin position="521"/>
        <end position="543"/>
    </location>
</feature>
<dbReference type="Pfam" id="PF01163">
    <property type="entry name" value="RIO1"/>
    <property type="match status" value="1"/>
</dbReference>
<reference evidence="23 24" key="1">
    <citation type="journal article" date="2016" name="Genome Biol. Evol.">
        <title>Gene Family Evolution Reflects Adaptation to Soil Environmental Stressors in the Genome of the Collembolan Orchesella cincta.</title>
        <authorList>
            <person name="Faddeeva-Vakhrusheva A."/>
            <person name="Derks M.F."/>
            <person name="Anvar S.Y."/>
            <person name="Agamennone V."/>
            <person name="Suring W."/>
            <person name="Smit S."/>
            <person name="van Straalen N.M."/>
            <person name="Roelofs D."/>
        </authorList>
    </citation>
    <scope>NUCLEOTIDE SEQUENCE [LARGE SCALE GENOMIC DNA]</scope>
    <source>
        <tissue evidence="23">Mixed pool</tissue>
    </source>
</reference>
<comment type="function">
    <text evidence="20">Non-catalytic component of the 20S core proteasome complex involved in the proteolytic degradation of most intracellular proteins. This complex plays numerous essential roles within the cell by associating with different regulatory particles. Associated with two 19S regulatory particles, forms the 26S proteasome and thus participates in the ATP-dependent degradation of ubiquitinated proteins. The 26S proteasome plays a key role in the maintenance of protein homeostasis by removing misfolded or damaged proteins that could impair cellular functions, and by removing proteins whose functions are no longer required. Associated with the PA200 or PA28, the 20S proteasome mediates ubiquitin-independent protein degradation. This type of proteolysis is required in several pathways including spermatogenesis (20S-PA200 complex) or generation of a subset of MHC class I-presented antigenic peptides (20S-PA28 complex).</text>
</comment>
<evidence type="ECO:0000256" key="20">
    <source>
        <dbReference type="ARBA" id="ARBA00049625"/>
    </source>
</evidence>
<comment type="cofactor">
    <cofactor evidence="1">
        <name>Mg(2+)</name>
        <dbReference type="ChEBI" id="CHEBI:18420"/>
    </cofactor>
</comment>
<evidence type="ECO:0000256" key="15">
    <source>
        <dbReference type="ARBA" id="ARBA00023242"/>
    </source>
</evidence>
<keyword evidence="10" id="KW-0547">Nucleotide-binding</keyword>
<dbReference type="Pfam" id="PF09202">
    <property type="entry name" value="Rio2_N"/>
    <property type="match status" value="1"/>
</dbReference>
<evidence type="ECO:0000256" key="9">
    <source>
        <dbReference type="ARBA" id="ARBA00022723"/>
    </source>
</evidence>
<dbReference type="SUPFAM" id="SSF46785">
    <property type="entry name" value="Winged helix' DNA-binding domain"/>
    <property type="match status" value="1"/>
</dbReference>
<dbReference type="InterPro" id="IPR018935">
    <property type="entry name" value="RIO_kinase_CS"/>
</dbReference>
<dbReference type="InterPro" id="IPR036390">
    <property type="entry name" value="WH_DNA-bd_sf"/>
</dbReference>
<dbReference type="InterPro" id="IPR011009">
    <property type="entry name" value="Kinase-like_dom_sf"/>
</dbReference>
<dbReference type="SUPFAM" id="SSF56112">
    <property type="entry name" value="Protein kinase-like (PK-like)"/>
    <property type="match status" value="1"/>
</dbReference>
<evidence type="ECO:0000256" key="11">
    <source>
        <dbReference type="ARBA" id="ARBA00022777"/>
    </source>
</evidence>
<dbReference type="FunFam" id="3.30.200.20:FF:000052">
    <property type="entry name" value="Serine/threonine-protein kinase RIO2"/>
    <property type="match status" value="1"/>
</dbReference>
<dbReference type="GO" id="GO:0005829">
    <property type="term" value="C:cytosol"/>
    <property type="evidence" value="ECO:0007669"/>
    <property type="project" value="TreeGrafter"/>
</dbReference>
<dbReference type="GO" id="GO:0005524">
    <property type="term" value="F:ATP binding"/>
    <property type="evidence" value="ECO:0007669"/>
    <property type="project" value="UniProtKB-KW"/>
</dbReference>
<keyword evidence="12" id="KW-0067">ATP-binding</keyword>
<dbReference type="InterPro" id="IPR030484">
    <property type="entry name" value="Rio2"/>
</dbReference>
<keyword evidence="6" id="KW-0963">Cytoplasm</keyword>
<protein>
    <recommendedName>
        <fullName evidence="17">Proteasome subunit beta type-2</fullName>
        <ecNumber evidence="5">2.7.11.1</ecNumber>
    </recommendedName>
</protein>
<dbReference type="PROSITE" id="PS01245">
    <property type="entry name" value="RIO1"/>
    <property type="match status" value="1"/>
</dbReference>
<keyword evidence="14" id="KW-0647">Proteasome</keyword>
<evidence type="ECO:0000256" key="14">
    <source>
        <dbReference type="ARBA" id="ARBA00022942"/>
    </source>
</evidence>
<dbReference type="InterPro" id="IPR029055">
    <property type="entry name" value="Ntn_hydrolases_N"/>
</dbReference>
<dbReference type="EC" id="2.7.11.1" evidence="5"/>
<dbReference type="CDD" id="cd05144">
    <property type="entry name" value="RIO2_C"/>
    <property type="match status" value="1"/>
</dbReference>
<feature type="compositionally biased region" description="Polar residues" evidence="21">
    <location>
        <begin position="600"/>
        <end position="613"/>
    </location>
</feature>
<dbReference type="PANTHER" id="PTHR45852">
    <property type="entry name" value="SER/THR-PROTEIN KINASE RIO2"/>
    <property type="match status" value="1"/>
</dbReference>
<dbReference type="EMBL" id="LJIJ01000108">
    <property type="protein sequence ID" value="ODN02517.1"/>
    <property type="molecule type" value="Genomic_DNA"/>
</dbReference>
<dbReference type="GO" id="GO:0030688">
    <property type="term" value="C:preribosome, small subunit precursor"/>
    <property type="evidence" value="ECO:0007669"/>
    <property type="project" value="TreeGrafter"/>
</dbReference>
<evidence type="ECO:0000256" key="19">
    <source>
        <dbReference type="ARBA" id="ARBA00048679"/>
    </source>
</evidence>
<keyword evidence="15" id="KW-0539">Nucleus</keyword>
<evidence type="ECO:0000256" key="1">
    <source>
        <dbReference type="ARBA" id="ARBA00001946"/>
    </source>
</evidence>
<dbReference type="Pfam" id="PF00227">
    <property type="entry name" value="Proteasome"/>
    <property type="match status" value="1"/>
</dbReference>
<evidence type="ECO:0000256" key="16">
    <source>
        <dbReference type="ARBA" id="ARBA00026071"/>
    </source>
</evidence>
<evidence type="ECO:0000256" key="8">
    <source>
        <dbReference type="ARBA" id="ARBA00022679"/>
    </source>
</evidence>
<dbReference type="InterPro" id="IPR018934">
    <property type="entry name" value="RIO_dom"/>
</dbReference>
<dbReference type="Gene3D" id="1.10.10.10">
    <property type="entry name" value="Winged helix-like DNA-binding domain superfamily/Winged helix DNA-binding domain"/>
    <property type="match status" value="1"/>
</dbReference>
<dbReference type="FunFam" id="1.10.510.10:FF:000307">
    <property type="entry name" value="Serine/threonine-protein kinase RIO2"/>
    <property type="match status" value="1"/>
</dbReference>
<evidence type="ECO:0000313" key="23">
    <source>
        <dbReference type="EMBL" id="ODN02517.1"/>
    </source>
</evidence>
<comment type="catalytic activity">
    <reaction evidence="18">
        <text>L-threonyl-[protein] + ATP = O-phospho-L-threonyl-[protein] + ADP + H(+)</text>
        <dbReference type="Rhea" id="RHEA:46608"/>
        <dbReference type="Rhea" id="RHEA-COMP:11060"/>
        <dbReference type="Rhea" id="RHEA-COMP:11605"/>
        <dbReference type="ChEBI" id="CHEBI:15378"/>
        <dbReference type="ChEBI" id="CHEBI:30013"/>
        <dbReference type="ChEBI" id="CHEBI:30616"/>
        <dbReference type="ChEBI" id="CHEBI:61977"/>
        <dbReference type="ChEBI" id="CHEBI:456216"/>
        <dbReference type="EC" id="2.7.11.1"/>
    </reaction>
</comment>
<evidence type="ECO:0000256" key="10">
    <source>
        <dbReference type="ARBA" id="ARBA00022741"/>
    </source>
</evidence>
<dbReference type="Gene3D" id="1.10.510.10">
    <property type="entry name" value="Transferase(Phosphotransferase) domain 1"/>
    <property type="match status" value="1"/>
</dbReference>
<dbReference type="InterPro" id="IPR035206">
    <property type="entry name" value="Proteasome_beta2"/>
</dbReference>
<name>A0A1D2NB87_ORCCI</name>
<dbReference type="SMART" id="SM00090">
    <property type="entry name" value="RIO"/>
    <property type="match status" value="1"/>
</dbReference>
<feature type="domain" description="RIO kinase" evidence="22">
    <location>
        <begin position="265"/>
        <end position="485"/>
    </location>
</feature>
<dbReference type="OrthoDB" id="10258631at2759"/>
<dbReference type="STRING" id="48709.A0A1D2NB87"/>
<dbReference type="Gene3D" id="3.60.20.10">
    <property type="entry name" value="Glutamine Phosphoribosylpyrophosphate, subunit 1, domain 1"/>
    <property type="match status" value="1"/>
</dbReference>
<evidence type="ECO:0000256" key="13">
    <source>
        <dbReference type="ARBA" id="ARBA00022842"/>
    </source>
</evidence>
<evidence type="ECO:0000259" key="22">
    <source>
        <dbReference type="SMART" id="SM00090"/>
    </source>
</evidence>
<keyword evidence="7" id="KW-0723">Serine/threonine-protein kinase</keyword>
<evidence type="ECO:0000256" key="6">
    <source>
        <dbReference type="ARBA" id="ARBA00022490"/>
    </source>
</evidence>